<evidence type="ECO:0000259" key="2">
    <source>
        <dbReference type="Pfam" id="PF00149"/>
    </source>
</evidence>
<dbReference type="PANTHER" id="PTHR43143:SF1">
    <property type="entry name" value="SERINE_THREONINE-PROTEIN PHOSPHATASE CPPED1"/>
    <property type="match status" value="1"/>
</dbReference>
<reference evidence="3 4" key="1">
    <citation type="submission" date="2019-09" db="EMBL/GenBank/DDBJ databases">
        <title>Genome sequence of Adhaeribacter sp. M2.</title>
        <authorList>
            <person name="Srinivasan S."/>
        </authorList>
    </citation>
    <scope>NUCLEOTIDE SEQUENCE [LARGE SCALE GENOMIC DNA]</scope>
    <source>
        <strain evidence="3 4">M2</strain>
    </source>
</reference>
<evidence type="ECO:0000313" key="3">
    <source>
        <dbReference type="EMBL" id="KAA9345905.1"/>
    </source>
</evidence>
<feature type="domain" description="Calcineurin-like phosphoesterase" evidence="2">
    <location>
        <begin position="62"/>
        <end position="231"/>
    </location>
</feature>
<protein>
    <submittedName>
        <fullName evidence="3">Metallophosphoesterase</fullName>
    </submittedName>
</protein>
<sequence>MQINFLRKQLLISCFLLLFAGTSCEKFEFSPNEVRLEKSEQDLTRKNMERIQALHLEQQSSFRFAVISDTQRFYDELDETVTALNKRNDLAFVVINGDITDFGIVKEYKWINERMQKISIPYLTIIGNHDCQGNGKEIYKTMYGPMDYTMSLGRNRFVFINTNSLEFTHPVPDLNFFRSALQDTANFDQAFVFSHIAPNDNDFDNSLEAEFVRISRENKVKVSLHGHRHGYEAPEKIYGDEVEYVVVGSVEKKGYEEITVTGKQIELKRILY</sequence>
<gene>
    <name evidence="3" type="ORF">F0P94_02145</name>
</gene>
<keyword evidence="1" id="KW-0732">Signal</keyword>
<dbReference type="InterPro" id="IPR004843">
    <property type="entry name" value="Calcineurin-like_PHP"/>
</dbReference>
<comment type="caution">
    <text evidence="3">The sequence shown here is derived from an EMBL/GenBank/DDBJ whole genome shotgun (WGS) entry which is preliminary data.</text>
</comment>
<feature type="signal peptide" evidence="1">
    <location>
        <begin position="1"/>
        <end position="25"/>
    </location>
</feature>
<proteinExistence type="predicted"/>
<organism evidence="3 4">
    <name type="scientific">Adhaeribacter soli</name>
    <dbReference type="NCBI Taxonomy" id="2607655"/>
    <lineage>
        <taxon>Bacteria</taxon>
        <taxon>Pseudomonadati</taxon>
        <taxon>Bacteroidota</taxon>
        <taxon>Cytophagia</taxon>
        <taxon>Cytophagales</taxon>
        <taxon>Hymenobacteraceae</taxon>
        <taxon>Adhaeribacter</taxon>
    </lineage>
</organism>
<name>A0A5N1J9C3_9BACT</name>
<dbReference type="InterPro" id="IPR051918">
    <property type="entry name" value="STPP_CPPED1"/>
</dbReference>
<evidence type="ECO:0000256" key="1">
    <source>
        <dbReference type="SAM" id="SignalP"/>
    </source>
</evidence>
<dbReference type="Gene3D" id="3.60.21.10">
    <property type="match status" value="1"/>
</dbReference>
<accession>A0A5N1J9C3</accession>
<keyword evidence="4" id="KW-1185">Reference proteome</keyword>
<dbReference type="AlphaFoldDB" id="A0A5N1J9C3"/>
<dbReference type="SUPFAM" id="SSF56300">
    <property type="entry name" value="Metallo-dependent phosphatases"/>
    <property type="match status" value="1"/>
</dbReference>
<dbReference type="InterPro" id="IPR029052">
    <property type="entry name" value="Metallo-depent_PP-like"/>
</dbReference>
<dbReference type="GO" id="GO:0016787">
    <property type="term" value="F:hydrolase activity"/>
    <property type="evidence" value="ECO:0007669"/>
    <property type="project" value="InterPro"/>
</dbReference>
<evidence type="ECO:0000313" key="4">
    <source>
        <dbReference type="Proteomes" id="UP000326570"/>
    </source>
</evidence>
<feature type="chain" id="PRO_5025047098" evidence="1">
    <location>
        <begin position="26"/>
        <end position="272"/>
    </location>
</feature>
<dbReference type="PROSITE" id="PS51257">
    <property type="entry name" value="PROKAR_LIPOPROTEIN"/>
    <property type="match status" value="1"/>
</dbReference>
<dbReference type="EMBL" id="VTWT01000001">
    <property type="protein sequence ID" value="KAA9345905.1"/>
    <property type="molecule type" value="Genomic_DNA"/>
</dbReference>
<dbReference type="Proteomes" id="UP000326570">
    <property type="component" value="Unassembled WGS sequence"/>
</dbReference>
<dbReference type="Pfam" id="PF00149">
    <property type="entry name" value="Metallophos"/>
    <property type="match status" value="1"/>
</dbReference>
<dbReference type="PANTHER" id="PTHR43143">
    <property type="entry name" value="METALLOPHOSPHOESTERASE, CALCINEURIN SUPERFAMILY"/>
    <property type="match status" value="1"/>
</dbReference>